<reference evidence="1" key="1">
    <citation type="submission" date="2016-10" db="EMBL/GenBank/DDBJ databases">
        <title>Sequence of Gallionella enrichment culture.</title>
        <authorList>
            <person name="Poehlein A."/>
            <person name="Muehling M."/>
            <person name="Daniel R."/>
        </authorList>
    </citation>
    <scope>NUCLEOTIDE SEQUENCE</scope>
</reference>
<protein>
    <submittedName>
        <fullName evidence="1">Uncharacterized protein</fullName>
    </submittedName>
</protein>
<dbReference type="AlphaFoldDB" id="A0A1J5Q118"/>
<comment type="caution">
    <text evidence="1">The sequence shown here is derived from an EMBL/GenBank/DDBJ whole genome shotgun (WGS) entry which is preliminary data.</text>
</comment>
<evidence type="ECO:0000313" key="1">
    <source>
        <dbReference type="EMBL" id="OIQ71187.1"/>
    </source>
</evidence>
<proteinExistence type="predicted"/>
<organism evidence="1">
    <name type="scientific">mine drainage metagenome</name>
    <dbReference type="NCBI Taxonomy" id="410659"/>
    <lineage>
        <taxon>unclassified sequences</taxon>
        <taxon>metagenomes</taxon>
        <taxon>ecological metagenomes</taxon>
    </lineage>
</organism>
<accession>A0A1J5Q118</accession>
<dbReference type="EMBL" id="MLJW01003845">
    <property type="protein sequence ID" value="OIQ71187.1"/>
    <property type="molecule type" value="Genomic_DNA"/>
</dbReference>
<gene>
    <name evidence="1" type="ORF">GALL_472000</name>
</gene>
<name>A0A1J5Q118_9ZZZZ</name>
<sequence length="94" mass="10488">MRCAERVIRAFRPLGEAAEPVLHAQGADTVASPGQDLVRIALVPDVPDQLVARRVKHGVNRHGKFNHAQPRAQMAAGFRHRRNRLCPHFVSQLL</sequence>